<dbReference type="Proteomes" id="UP001596447">
    <property type="component" value="Unassembled WGS sequence"/>
</dbReference>
<keyword evidence="2" id="KW-1185">Reference proteome</keyword>
<name>A0ABD5Z2X2_9EURY</name>
<evidence type="ECO:0000313" key="2">
    <source>
        <dbReference type="Proteomes" id="UP001596447"/>
    </source>
</evidence>
<organism evidence="1 2">
    <name type="scientific">Halospeciosus flavus</name>
    <dbReference type="NCBI Taxonomy" id="3032283"/>
    <lineage>
        <taxon>Archaea</taxon>
        <taxon>Methanobacteriati</taxon>
        <taxon>Methanobacteriota</taxon>
        <taxon>Stenosarchaea group</taxon>
        <taxon>Halobacteria</taxon>
        <taxon>Halobacteriales</taxon>
        <taxon>Halobacteriaceae</taxon>
        <taxon>Halospeciosus</taxon>
    </lineage>
</organism>
<evidence type="ECO:0000313" key="1">
    <source>
        <dbReference type="EMBL" id="MFC7199543.1"/>
    </source>
</evidence>
<dbReference type="RefSeq" id="WP_279529472.1">
    <property type="nucleotide sequence ID" value="NZ_CP122312.1"/>
</dbReference>
<accession>A0ABD5Z2X2</accession>
<dbReference type="EMBL" id="JBHTAR010000011">
    <property type="protein sequence ID" value="MFC7199543.1"/>
    <property type="molecule type" value="Genomic_DNA"/>
</dbReference>
<sequence>MNVSLSLGRLGLRKWKWVVRNKRGERRVSLLFPSGHYIELAYNR</sequence>
<protein>
    <submittedName>
        <fullName evidence="1">Uncharacterized protein</fullName>
    </submittedName>
</protein>
<gene>
    <name evidence="1" type="ORF">ACFQJ9_08975</name>
</gene>
<dbReference type="AlphaFoldDB" id="A0ABD5Z2X2"/>
<comment type="caution">
    <text evidence="1">The sequence shown here is derived from an EMBL/GenBank/DDBJ whole genome shotgun (WGS) entry which is preliminary data.</text>
</comment>
<reference evidence="1 2" key="1">
    <citation type="journal article" date="2019" name="Int. J. Syst. Evol. Microbiol.">
        <title>The Global Catalogue of Microorganisms (GCM) 10K type strain sequencing project: providing services to taxonomists for standard genome sequencing and annotation.</title>
        <authorList>
            <consortium name="The Broad Institute Genomics Platform"/>
            <consortium name="The Broad Institute Genome Sequencing Center for Infectious Disease"/>
            <person name="Wu L."/>
            <person name="Ma J."/>
        </authorList>
    </citation>
    <scope>NUCLEOTIDE SEQUENCE [LARGE SCALE GENOMIC DNA]</scope>
    <source>
        <strain evidence="1 2">XZGYJ-43</strain>
    </source>
</reference>
<proteinExistence type="predicted"/>